<dbReference type="Gene3D" id="3.40.50.1820">
    <property type="entry name" value="alpha/beta hydrolase"/>
    <property type="match status" value="1"/>
</dbReference>
<dbReference type="PANTHER" id="PTHR15495">
    <property type="entry name" value="NEGATIVE REGULATOR OF VESICLE FORMATION-RELATED"/>
    <property type="match status" value="1"/>
</dbReference>
<comment type="similarity">
    <text evidence="2 10">Belongs to the GPI inositol-deacylase family.</text>
</comment>
<comment type="subcellular location">
    <subcellularLocation>
        <location evidence="1">Endoplasmic reticulum membrane</location>
        <topology evidence="1">Multi-pass membrane protein</topology>
    </subcellularLocation>
</comment>
<evidence type="ECO:0000256" key="8">
    <source>
        <dbReference type="ARBA" id="ARBA00022989"/>
    </source>
</evidence>
<feature type="transmembrane region" description="Helical" evidence="10">
    <location>
        <begin position="67"/>
        <end position="88"/>
    </location>
</feature>
<protein>
    <recommendedName>
        <fullName evidence="10">GPI inositol-deacylase</fullName>
        <ecNumber evidence="10">3.1.-.-</ecNumber>
    </recommendedName>
</protein>
<dbReference type="GO" id="GO:0005789">
    <property type="term" value="C:endoplasmic reticulum membrane"/>
    <property type="evidence" value="ECO:0007669"/>
    <property type="project" value="UniProtKB-SubCell"/>
</dbReference>
<evidence type="ECO:0000313" key="15">
    <source>
        <dbReference type="Proteomes" id="UP000236544"/>
    </source>
</evidence>
<feature type="domain" description="GPI inositol-deacylase transmembrane" evidence="13">
    <location>
        <begin position="715"/>
        <end position="1030"/>
    </location>
</feature>
<dbReference type="EMBL" id="LN890529">
    <property type="protein sequence ID" value="CUS25088.1"/>
    <property type="molecule type" value="Genomic_DNA"/>
</dbReference>
<accession>A0A0P1KZZ7</accession>
<dbReference type="InterPro" id="IPR029058">
    <property type="entry name" value="AB_hydrolase_fold"/>
</dbReference>
<evidence type="ECO:0000256" key="6">
    <source>
        <dbReference type="ARBA" id="ARBA00022824"/>
    </source>
</evidence>
<dbReference type="GO" id="GO:0050185">
    <property type="term" value="F:phosphatidylinositol deacylase activity"/>
    <property type="evidence" value="ECO:0007669"/>
    <property type="project" value="TreeGrafter"/>
</dbReference>
<evidence type="ECO:0000259" key="12">
    <source>
        <dbReference type="Pfam" id="PF07819"/>
    </source>
</evidence>
<organism evidence="14 15">
    <name type="scientific">Lachancea quebecensis</name>
    <dbReference type="NCBI Taxonomy" id="1654605"/>
    <lineage>
        <taxon>Eukaryota</taxon>
        <taxon>Fungi</taxon>
        <taxon>Dikarya</taxon>
        <taxon>Ascomycota</taxon>
        <taxon>Saccharomycotina</taxon>
        <taxon>Saccharomycetes</taxon>
        <taxon>Saccharomycetales</taxon>
        <taxon>Saccharomycetaceae</taxon>
        <taxon>Lachancea</taxon>
    </lineage>
</organism>
<keyword evidence="7 10" id="KW-0653">Protein transport</keyword>
<dbReference type="Pfam" id="PF07819">
    <property type="entry name" value="PGAP1"/>
    <property type="match status" value="1"/>
</dbReference>
<dbReference type="InterPro" id="IPR012908">
    <property type="entry name" value="PGAP1-ab_dom-like"/>
</dbReference>
<evidence type="ECO:0000256" key="7">
    <source>
        <dbReference type="ARBA" id="ARBA00022927"/>
    </source>
</evidence>
<evidence type="ECO:0000256" key="10">
    <source>
        <dbReference type="RuleBase" id="RU365011"/>
    </source>
</evidence>
<dbReference type="AlphaFoldDB" id="A0A0P1KZZ7"/>
<keyword evidence="15" id="KW-1185">Reference proteome</keyword>
<dbReference type="InterPro" id="IPR056824">
    <property type="entry name" value="PGAP1_TMD"/>
</dbReference>
<dbReference type="SUPFAM" id="SSF53474">
    <property type="entry name" value="alpha/beta-Hydrolases"/>
    <property type="match status" value="1"/>
</dbReference>
<gene>
    <name evidence="14" type="ORF">LAQU0_S26e00760g</name>
</gene>
<evidence type="ECO:0000313" key="14">
    <source>
        <dbReference type="EMBL" id="CUS25088.1"/>
    </source>
</evidence>
<evidence type="ECO:0000256" key="4">
    <source>
        <dbReference type="ARBA" id="ARBA00022692"/>
    </source>
</evidence>
<sequence>MGLRRSLNALAHKGFYFADRYLKMGEHKIDKYASSDARNSQPKRKRTGPEIVTGDALHNRRGSVDKIPLRIITLGFLLVLLVAAASFFKKFTGADSPKCRSIYMYPSYARIDGFDERFTKLAKKYHLYLYREQGKDREPLENNLIQLDGVPVLFIPGNAGSFKQARSIAAASADLYFDEPEIIENHWTKNLDFFTADFNEDFTAFHGRSLLDQAEYLNDAIKYIISLYSVNQDRTEPQPQSVLVIGHSMGGVVARVMPTLKNFVPESVNSYITLSAPHAASPVTFDGDMLKIYDSVSKFWKSQFSDNSSFFSQNVSLISITGGVLDTTLPADLTLIEDTIPYSNGFTTYTTTIPQVWTPIDHLAIVWCDQLRKVLAKLLLETVDVQSPYKSRPLNDRMRLYRKSLISGLEDYAVQDLKINTRSESSYKPFELPDDFNEVAIDEKLILARATGNHEFLNLFKIPSDENDYEFVLLTNIASPEVRFCQKNTVRAKIDGRFEEARFKCVSAKDDFIKVPRSTKDSLFPSDSSIGEPMSPFYLLKIKGAVLSQFEFVALSTPEALTRDDDFLIAEMKTTNSTRSFGDSPLMVLLTSLAQRKVHIDTSSLISTICFPNLWSSVISYRLKTTTVGEDLIFEPLIRQSIELPFETKWHVNLKQGPQDINFHNVAPFIPSNPLNDRSLKLDFISPPGSKMTMTLEINWALTIKMLLIRFRLTIAAFTVGFVSLVMSLQYYEYNKTGRFVAFDAATKLLLGKYWAVFLALTSLLTPLCIFFGLHKLTSIANFANRTRPLVPTSQSWASNTFFLGIDEIFMWWLGPAFFLMTVSSVYLLFRLITIIEAAARIVYSKVLLSHRTVEVSSIATETSNMRSFNLRQFTGALILVLGVVFYIPYQFAFIILTVVQSLLCLKIAVSVEEGAKKNLVNYNNTVLLLMLFLVPINAPIVMVFMRNFAIRWETPFRSHHNCLAILPIILLIESNARSRIPLRSSTNNLISLAILGWLLYMSLYSFIFGTRNLYWLHHLFNSLCSMLFLKTLA</sequence>
<keyword evidence="6 10" id="KW-0256">Endoplasmic reticulum</keyword>
<feature type="transmembrane region" description="Helical" evidence="10">
    <location>
        <begin position="869"/>
        <end position="888"/>
    </location>
</feature>
<feature type="transmembrane region" description="Helical" evidence="10">
    <location>
        <begin position="713"/>
        <end position="732"/>
    </location>
</feature>
<keyword evidence="8 10" id="KW-1133">Transmembrane helix</keyword>
<dbReference type="InterPro" id="IPR039529">
    <property type="entry name" value="PGAP1/BST1"/>
</dbReference>
<keyword evidence="3 10" id="KW-0813">Transport</keyword>
<keyword evidence="9 10" id="KW-0472">Membrane</keyword>
<proteinExistence type="inferred from homology"/>
<evidence type="ECO:0000256" key="2">
    <source>
        <dbReference type="ARBA" id="ARBA00006931"/>
    </source>
</evidence>
<dbReference type="Pfam" id="PF25140">
    <property type="entry name" value="PGAP1_TMD"/>
    <property type="match status" value="1"/>
</dbReference>
<evidence type="ECO:0000256" key="11">
    <source>
        <dbReference type="SAM" id="MobiDB-lite"/>
    </source>
</evidence>
<dbReference type="GO" id="GO:0006888">
    <property type="term" value="P:endoplasmic reticulum to Golgi vesicle-mediated transport"/>
    <property type="evidence" value="ECO:0007669"/>
    <property type="project" value="TreeGrafter"/>
</dbReference>
<reference evidence="15" key="1">
    <citation type="submission" date="2015-10" db="EMBL/GenBank/DDBJ databases">
        <authorList>
            <person name="Devillers H."/>
        </authorList>
    </citation>
    <scope>NUCLEOTIDE SEQUENCE [LARGE SCALE GENOMIC DNA]</scope>
</reference>
<dbReference type="EC" id="3.1.-.-" evidence="10"/>
<feature type="region of interest" description="Disordered" evidence="11">
    <location>
        <begin position="33"/>
        <end position="52"/>
    </location>
</feature>
<dbReference type="OrthoDB" id="348976at2759"/>
<feature type="transmembrane region" description="Helical" evidence="10">
    <location>
        <begin position="924"/>
        <end position="947"/>
    </location>
</feature>
<feature type="transmembrane region" description="Helical" evidence="10">
    <location>
        <begin position="752"/>
        <end position="774"/>
    </location>
</feature>
<evidence type="ECO:0000256" key="3">
    <source>
        <dbReference type="ARBA" id="ARBA00022448"/>
    </source>
</evidence>
<comment type="function">
    <text evidence="10">Involved in inositol deacylation of GPI-anchored proteins which plays important roles in the quality control and ER-associated degradation of GPI-anchored proteins.</text>
</comment>
<evidence type="ECO:0000256" key="9">
    <source>
        <dbReference type="ARBA" id="ARBA00023136"/>
    </source>
</evidence>
<keyword evidence="4 10" id="KW-0812">Transmembrane</keyword>
<feature type="transmembrane region" description="Helical" evidence="10">
    <location>
        <begin position="989"/>
        <end position="1008"/>
    </location>
</feature>
<evidence type="ECO:0000259" key="13">
    <source>
        <dbReference type="Pfam" id="PF25140"/>
    </source>
</evidence>
<evidence type="ECO:0000256" key="1">
    <source>
        <dbReference type="ARBA" id="ARBA00004477"/>
    </source>
</evidence>
<dbReference type="PANTHER" id="PTHR15495:SF7">
    <property type="entry name" value="GPI INOSITOL-DEACYLASE"/>
    <property type="match status" value="1"/>
</dbReference>
<name>A0A0P1KZZ7_9SACH</name>
<dbReference type="GO" id="GO:0006505">
    <property type="term" value="P:GPI anchor metabolic process"/>
    <property type="evidence" value="ECO:0007669"/>
    <property type="project" value="TreeGrafter"/>
</dbReference>
<keyword evidence="5 10" id="KW-0378">Hydrolase</keyword>
<feature type="domain" description="GPI inositol-deacylase PGAP1-like alpha/beta" evidence="12">
    <location>
        <begin position="146"/>
        <end position="381"/>
    </location>
</feature>
<evidence type="ECO:0000256" key="5">
    <source>
        <dbReference type="ARBA" id="ARBA00022801"/>
    </source>
</evidence>
<dbReference type="GO" id="GO:0015031">
    <property type="term" value="P:protein transport"/>
    <property type="evidence" value="ECO:0007669"/>
    <property type="project" value="UniProtKB-KW"/>
</dbReference>
<dbReference type="Proteomes" id="UP000236544">
    <property type="component" value="Unassembled WGS sequence"/>
</dbReference>
<dbReference type="Pfam" id="PF25141">
    <property type="entry name" value="PGAP1_2nd"/>
    <property type="match status" value="1"/>
</dbReference>